<reference evidence="1" key="2">
    <citation type="journal article" date="2015" name="Data Brief">
        <title>Shoot transcriptome of the giant reed, Arundo donax.</title>
        <authorList>
            <person name="Barrero R.A."/>
            <person name="Guerrero F.D."/>
            <person name="Moolhuijzen P."/>
            <person name="Goolsby J.A."/>
            <person name="Tidwell J."/>
            <person name="Bellgard S.E."/>
            <person name="Bellgard M.I."/>
        </authorList>
    </citation>
    <scope>NUCLEOTIDE SEQUENCE</scope>
    <source>
        <tissue evidence="1">Shoot tissue taken approximately 20 cm above the soil surface</tissue>
    </source>
</reference>
<name>A0A0A9FJJ8_ARUDO</name>
<evidence type="ECO:0000313" key="1">
    <source>
        <dbReference type="EMBL" id="JAE13165.1"/>
    </source>
</evidence>
<sequence>MDTTSPSPNWRVLNQAQNFSWGSHKCLQKLIKTISSHQDRLGATKQQE</sequence>
<dbReference type="EMBL" id="GBRH01184731">
    <property type="protein sequence ID" value="JAE13165.1"/>
    <property type="molecule type" value="Transcribed_RNA"/>
</dbReference>
<proteinExistence type="predicted"/>
<organism evidence="1">
    <name type="scientific">Arundo donax</name>
    <name type="common">Giant reed</name>
    <name type="synonym">Donax arundinaceus</name>
    <dbReference type="NCBI Taxonomy" id="35708"/>
    <lineage>
        <taxon>Eukaryota</taxon>
        <taxon>Viridiplantae</taxon>
        <taxon>Streptophyta</taxon>
        <taxon>Embryophyta</taxon>
        <taxon>Tracheophyta</taxon>
        <taxon>Spermatophyta</taxon>
        <taxon>Magnoliopsida</taxon>
        <taxon>Liliopsida</taxon>
        <taxon>Poales</taxon>
        <taxon>Poaceae</taxon>
        <taxon>PACMAD clade</taxon>
        <taxon>Arundinoideae</taxon>
        <taxon>Arundineae</taxon>
        <taxon>Arundo</taxon>
    </lineage>
</organism>
<accession>A0A0A9FJJ8</accession>
<protein>
    <submittedName>
        <fullName evidence="1">Uncharacterized protein</fullName>
    </submittedName>
</protein>
<reference evidence="1" key="1">
    <citation type="submission" date="2014-09" db="EMBL/GenBank/DDBJ databases">
        <authorList>
            <person name="Magalhaes I.L.F."/>
            <person name="Oliveira U."/>
            <person name="Santos F.R."/>
            <person name="Vidigal T.H.D.A."/>
            <person name="Brescovit A.D."/>
            <person name="Santos A.J."/>
        </authorList>
    </citation>
    <scope>NUCLEOTIDE SEQUENCE</scope>
    <source>
        <tissue evidence="1">Shoot tissue taken approximately 20 cm above the soil surface</tissue>
    </source>
</reference>
<dbReference type="AlphaFoldDB" id="A0A0A9FJJ8"/>